<name>A0A553STI3_NIACI</name>
<gene>
    <name evidence="2" type="ORF">CEQ21_04865</name>
</gene>
<dbReference type="Proteomes" id="UP000319837">
    <property type="component" value="Unassembled WGS sequence"/>
</dbReference>
<accession>A0A553STI3</accession>
<evidence type="ECO:0000313" key="3">
    <source>
        <dbReference type="Proteomes" id="UP000319837"/>
    </source>
</evidence>
<dbReference type="AlphaFoldDB" id="A0A553STI3"/>
<dbReference type="EMBL" id="RIBP01000001">
    <property type="protein sequence ID" value="TRZ40271.1"/>
    <property type="molecule type" value="Genomic_DNA"/>
</dbReference>
<dbReference type="InterPro" id="IPR002347">
    <property type="entry name" value="SDR_fam"/>
</dbReference>
<dbReference type="SUPFAM" id="SSF51735">
    <property type="entry name" value="NAD(P)-binding Rossmann-fold domains"/>
    <property type="match status" value="1"/>
</dbReference>
<dbReference type="GO" id="GO:0016491">
    <property type="term" value="F:oxidoreductase activity"/>
    <property type="evidence" value="ECO:0007669"/>
    <property type="project" value="UniProtKB-KW"/>
</dbReference>
<evidence type="ECO:0000256" key="1">
    <source>
        <dbReference type="ARBA" id="ARBA00023002"/>
    </source>
</evidence>
<dbReference type="InterPro" id="IPR036291">
    <property type="entry name" value="NAD(P)-bd_dom_sf"/>
</dbReference>
<reference evidence="3" key="1">
    <citation type="submission" date="2018-10" db="EMBL/GenBank/DDBJ databases">
        <title>FDA dAtabase for Regulatory Grade micrObial Sequences (FDA-ARGOS): Supporting development and validation of Infectious Disease Dx tests.</title>
        <authorList>
            <person name="Minogue T."/>
            <person name="Wolcott M."/>
            <person name="Wasieloski L."/>
            <person name="Aguilar W."/>
            <person name="Moore D."/>
            <person name="Tallon L."/>
            <person name="Sadzewicz L."/>
            <person name="Sengamalay N."/>
            <person name="Ott S."/>
            <person name="Godinez A."/>
            <person name="Nagaraj S."/>
            <person name="Vavikolanu K."/>
            <person name="Vyas G."/>
            <person name="Nadendla S."/>
            <person name="George J."/>
            <person name="Sichtig H."/>
        </authorList>
    </citation>
    <scope>NUCLEOTIDE SEQUENCE [LARGE SCALE GENOMIC DNA]</scope>
    <source>
        <strain evidence="3">FDAARGOS_343</strain>
    </source>
</reference>
<organism evidence="2 3">
    <name type="scientific">Niallia circulans</name>
    <name type="common">Bacillus circulans</name>
    <dbReference type="NCBI Taxonomy" id="1397"/>
    <lineage>
        <taxon>Bacteria</taxon>
        <taxon>Bacillati</taxon>
        <taxon>Bacillota</taxon>
        <taxon>Bacilli</taxon>
        <taxon>Bacillales</taxon>
        <taxon>Bacillaceae</taxon>
        <taxon>Niallia</taxon>
    </lineage>
</organism>
<dbReference type="Pfam" id="PF00106">
    <property type="entry name" value="adh_short"/>
    <property type="match status" value="1"/>
</dbReference>
<keyword evidence="1" id="KW-0560">Oxidoreductase</keyword>
<comment type="caution">
    <text evidence="2">The sequence shown here is derived from an EMBL/GenBank/DDBJ whole genome shotgun (WGS) entry which is preliminary data.</text>
</comment>
<protein>
    <submittedName>
        <fullName evidence="2">SDR family NAD(P)-dependent oxidoreductase</fullName>
    </submittedName>
</protein>
<dbReference type="Gene3D" id="3.40.50.720">
    <property type="entry name" value="NAD(P)-binding Rossmann-like Domain"/>
    <property type="match status" value="1"/>
</dbReference>
<proteinExistence type="predicted"/>
<dbReference type="PANTHER" id="PTHR43157">
    <property type="entry name" value="PHOSPHATIDYLINOSITOL-GLYCAN BIOSYNTHESIS CLASS F PROTEIN-RELATED"/>
    <property type="match status" value="1"/>
</dbReference>
<dbReference type="PRINTS" id="PR00081">
    <property type="entry name" value="GDHRDH"/>
</dbReference>
<dbReference type="RefSeq" id="WP_185763670.1">
    <property type="nucleotide sequence ID" value="NZ_RIBP01000001.1"/>
</dbReference>
<evidence type="ECO:0000313" key="2">
    <source>
        <dbReference type="EMBL" id="TRZ40271.1"/>
    </source>
</evidence>
<dbReference type="PANTHER" id="PTHR43157:SF31">
    <property type="entry name" value="PHOSPHATIDYLINOSITOL-GLYCAN BIOSYNTHESIS CLASS F PROTEIN"/>
    <property type="match status" value="1"/>
</dbReference>
<sequence>MKTKTILITGATDGIGMVAAKELAKQGHKVIVHGRNENKAKKVVDEIKASTGNNEVDYILADLFSFESIKQMSINFKQRYDHLDVLINNAGAVLDNERSITKDGIEKTMALNVLAPLLLTQLLLDILKKSKDARVINMSSASHRASGKPNMADLNLEENYSAQKRYGLSKLYVIWNTRHMSRLLKDQGVNNVTVNVSHPGAVATNFGQDSDKGIITNLIYKIALPIMASPEKGASTNVFLATSPTVTGITGKYFGNSKEIKPYDRFYSVENEKTVWDYCMNVINPYLLYKY</sequence>